<evidence type="ECO:0000313" key="2">
    <source>
        <dbReference type="EMBL" id="AXJ00724.1"/>
    </source>
</evidence>
<sequence>MKLIVKNAALPLIFLLVLFCFADEAAAMPSESDGPGEEPLAEELRARFKGESFSLGILLQTQGFFSFRDNDFIGGRSWDLGSTRIDFRGTVDRNFTYRVRVYYLSQQQSIDARVGYWFNADTEIVAGAFKPFLSRELDPSPGRTDFVRRARFVGAMMNSLEVGTSLLGKTGPLNYRFGIYNGTGVQGMRGNTDNRFLYTGRVFGSVPVNGHSLIMGLSAALNQSPDARVGNSGLTSKGDRYFYGGYLDYRADTFFVSTEWVQTFFDAVEYGNNRETITGFHATAGFRVGPRHELLARYDYLDFRLIPDARDRFLAGLNYYPSSLITFRLNAIVEPDRRAGTQTGVAAVFQYMF</sequence>
<dbReference type="Pfam" id="PF07396">
    <property type="entry name" value="Porin_O_P"/>
    <property type="match status" value="1"/>
</dbReference>
<proteinExistence type="predicted"/>
<dbReference type="InterPro" id="IPR010870">
    <property type="entry name" value="Porin_O/P"/>
</dbReference>
<accession>A0A345UJS2</accession>
<evidence type="ECO:0000256" key="1">
    <source>
        <dbReference type="SAM" id="SignalP"/>
    </source>
</evidence>
<keyword evidence="1" id="KW-0732">Signal</keyword>
<keyword evidence="3" id="KW-1185">Reference proteome</keyword>
<reference evidence="2 3" key="1">
    <citation type="submission" date="2018-03" db="EMBL/GenBank/DDBJ databases">
        <title>Phenotypic and genomic properties of Cyclonatronum proteinivorum gen. nov., sp. nov., a haloalkaliphilic bacteroidete from soda lakes possessing Na+-translocating rhodopsin.</title>
        <authorList>
            <person name="Toshchakov S.V."/>
            <person name="Korzhenkov A."/>
            <person name="Samarov N.I."/>
            <person name="Kublanov I.V."/>
            <person name="Muntyan M.S."/>
            <person name="Sorokin D.Y."/>
        </authorList>
    </citation>
    <scope>NUCLEOTIDE SEQUENCE [LARGE SCALE GENOMIC DNA]</scope>
    <source>
        <strain evidence="2 3">Omega</strain>
    </source>
</reference>
<gene>
    <name evidence="2" type="ORF">CYPRO_1468</name>
</gene>
<protein>
    <submittedName>
        <fullName evidence="2">Phosphate-selective porin O and P</fullName>
    </submittedName>
</protein>
<dbReference type="RefSeq" id="WP_114983989.1">
    <property type="nucleotide sequence ID" value="NZ_CP027806.1"/>
</dbReference>
<dbReference type="Proteomes" id="UP000254808">
    <property type="component" value="Chromosome"/>
</dbReference>
<organism evidence="2 3">
    <name type="scientific">Cyclonatronum proteinivorum</name>
    <dbReference type="NCBI Taxonomy" id="1457365"/>
    <lineage>
        <taxon>Bacteria</taxon>
        <taxon>Pseudomonadati</taxon>
        <taxon>Balneolota</taxon>
        <taxon>Balneolia</taxon>
        <taxon>Balneolales</taxon>
        <taxon>Cyclonatronaceae</taxon>
        <taxon>Cyclonatronum</taxon>
    </lineage>
</organism>
<dbReference type="Gene3D" id="2.40.160.10">
    <property type="entry name" value="Porin"/>
    <property type="match status" value="1"/>
</dbReference>
<dbReference type="OrthoDB" id="9807854at2"/>
<dbReference type="InterPro" id="IPR023614">
    <property type="entry name" value="Porin_dom_sf"/>
</dbReference>
<dbReference type="KEGG" id="cprv:CYPRO_1468"/>
<feature type="signal peptide" evidence="1">
    <location>
        <begin position="1"/>
        <end position="22"/>
    </location>
</feature>
<dbReference type="SUPFAM" id="SSF56935">
    <property type="entry name" value="Porins"/>
    <property type="match status" value="1"/>
</dbReference>
<dbReference type="AlphaFoldDB" id="A0A345UJS2"/>
<dbReference type="EMBL" id="CP027806">
    <property type="protein sequence ID" value="AXJ00724.1"/>
    <property type="molecule type" value="Genomic_DNA"/>
</dbReference>
<evidence type="ECO:0000313" key="3">
    <source>
        <dbReference type="Proteomes" id="UP000254808"/>
    </source>
</evidence>
<feature type="chain" id="PRO_5017047610" evidence="1">
    <location>
        <begin position="23"/>
        <end position="353"/>
    </location>
</feature>
<name>A0A345UJS2_9BACT</name>